<evidence type="ECO:0000313" key="4">
    <source>
        <dbReference type="EMBL" id="NML26287.1"/>
    </source>
</evidence>
<evidence type="ECO:0000259" key="3">
    <source>
        <dbReference type="Pfam" id="PF07883"/>
    </source>
</evidence>
<dbReference type="PANTHER" id="PTHR35848:SF9">
    <property type="entry name" value="SLL1358 PROTEIN"/>
    <property type="match status" value="1"/>
</dbReference>
<dbReference type="AlphaFoldDB" id="A0A848G260"/>
<dbReference type="InterPro" id="IPR014710">
    <property type="entry name" value="RmlC-like_jellyroll"/>
</dbReference>
<evidence type="ECO:0000256" key="1">
    <source>
        <dbReference type="ARBA" id="ARBA00022723"/>
    </source>
</evidence>
<name>A0A848G260_9RHOO</name>
<protein>
    <submittedName>
        <fullName evidence="4">Cupin domain-containing protein</fullName>
    </submittedName>
</protein>
<dbReference type="SUPFAM" id="SSF51182">
    <property type="entry name" value="RmlC-like cupins"/>
    <property type="match status" value="1"/>
</dbReference>
<keyword evidence="1" id="KW-0479">Metal-binding</keyword>
<proteinExistence type="predicted"/>
<reference evidence="4 5" key="1">
    <citation type="submission" date="2020-04" db="EMBL/GenBank/DDBJ databases">
        <title>Zoogloea sp. G-4-1-14 isolated from soil.</title>
        <authorList>
            <person name="Dahal R.H."/>
        </authorList>
    </citation>
    <scope>NUCLEOTIDE SEQUENCE [LARGE SCALE GENOMIC DNA]</scope>
    <source>
        <strain evidence="4 5">G-4-1-14</strain>
    </source>
</reference>
<dbReference type="InterPro" id="IPR013096">
    <property type="entry name" value="Cupin_2"/>
</dbReference>
<dbReference type="CDD" id="cd02224">
    <property type="entry name" value="cupin_SPO2919-like"/>
    <property type="match status" value="1"/>
</dbReference>
<evidence type="ECO:0000256" key="2">
    <source>
        <dbReference type="SAM" id="MobiDB-lite"/>
    </source>
</evidence>
<evidence type="ECO:0000313" key="5">
    <source>
        <dbReference type="Proteomes" id="UP000580043"/>
    </source>
</evidence>
<dbReference type="RefSeq" id="WP_169145822.1">
    <property type="nucleotide sequence ID" value="NZ_JABBGA010000007.1"/>
</dbReference>
<dbReference type="InterPro" id="IPR051610">
    <property type="entry name" value="GPI/OXD"/>
</dbReference>
<dbReference type="PANTHER" id="PTHR35848">
    <property type="entry name" value="OXALATE-BINDING PROTEIN"/>
    <property type="match status" value="1"/>
</dbReference>
<dbReference type="InterPro" id="IPR011051">
    <property type="entry name" value="RmlC_Cupin_sf"/>
</dbReference>
<feature type="domain" description="Cupin type-2" evidence="3">
    <location>
        <begin position="53"/>
        <end position="124"/>
    </location>
</feature>
<organism evidence="4 5">
    <name type="scientific">Zoogloea dura</name>
    <dbReference type="NCBI Taxonomy" id="2728840"/>
    <lineage>
        <taxon>Bacteria</taxon>
        <taxon>Pseudomonadati</taxon>
        <taxon>Pseudomonadota</taxon>
        <taxon>Betaproteobacteria</taxon>
        <taxon>Rhodocyclales</taxon>
        <taxon>Zoogloeaceae</taxon>
        <taxon>Zoogloea</taxon>
    </lineage>
</organism>
<comment type="caution">
    <text evidence="4">The sequence shown here is derived from an EMBL/GenBank/DDBJ whole genome shotgun (WGS) entry which is preliminary data.</text>
</comment>
<sequence>MTPSLRPIALPAADMPPRRTPSSYPPEFAQRLAGRVKQPLGDAFGLRNFGVNLTRLPPGAMSALRHAHLTQDEFIYVLEGRPALLTNAGRTRLAPGMCAGFAAGGGDAHHLVNDTDEAVLYLEVGDRSLGDRANYPDDDLAAELGEDGRWRFLHKDGRPY</sequence>
<dbReference type="EMBL" id="JABBGA010000007">
    <property type="protein sequence ID" value="NML26287.1"/>
    <property type="molecule type" value="Genomic_DNA"/>
</dbReference>
<gene>
    <name evidence="4" type="ORF">HHL15_11090</name>
</gene>
<dbReference type="GO" id="GO:0046872">
    <property type="term" value="F:metal ion binding"/>
    <property type="evidence" value="ECO:0007669"/>
    <property type="project" value="UniProtKB-KW"/>
</dbReference>
<accession>A0A848G260</accession>
<feature type="region of interest" description="Disordered" evidence="2">
    <location>
        <begin position="1"/>
        <end position="26"/>
    </location>
</feature>
<dbReference type="Gene3D" id="2.60.120.10">
    <property type="entry name" value="Jelly Rolls"/>
    <property type="match status" value="1"/>
</dbReference>
<keyword evidence="5" id="KW-1185">Reference proteome</keyword>
<dbReference type="Pfam" id="PF07883">
    <property type="entry name" value="Cupin_2"/>
    <property type="match status" value="1"/>
</dbReference>
<dbReference type="Proteomes" id="UP000580043">
    <property type="component" value="Unassembled WGS sequence"/>
</dbReference>